<name>A0A195E3W0_9HYME</name>
<dbReference type="Proteomes" id="UP000078492">
    <property type="component" value="Unassembled WGS sequence"/>
</dbReference>
<reference evidence="1 2" key="1">
    <citation type="submission" date="2015-09" db="EMBL/GenBank/DDBJ databases">
        <title>Trachymyrmex cornetzi WGS genome.</title>
        <authorList>
            <person name="Nygaard S."/>
            <person name="Hu H."/>
            <person name="Boomsma J."/>
            <person name="Zhang G."/>
        </authorList>
    </citation>
    <scope>NUCLEOTIDE SEQUENCE [LARGE SCALE GENOMIC DNA]</scope>
    <source>
        <strain evidence="1">Tcor2-1</strain>
        <tissue evidence="1">Whole body</tissue>
    </source>
</reference>
<dbReference type="AlphaFoldDB" id="A0A195E3W0"/>
<gene>
    <name evidence="1" type="ORF">ALC57_08030</name>
</gene>
<sequence>MRKHVRVLQLIDETHEGGMRKSAEISMPILPKKIEVTLQPFEAHANEARF</sequence>
<protein>
    <submittedName>
        <fullName evidence="1">Uncharacterized protein</fullName>
    </submittedName>
</protein>
<evidence type="ECO:0000313" key="1">
    <source>
        <dbReference type="EMBL" id="KYN19554.1"/>
    </source>
</evidence>
<keyword evidence="2" id="KW-1185">Reference proteome</keyword>
<accession>A0A195E3W0</accession>
<dbReference type="EMBL" id="KQ979701">
    <property type="protein sequence ID" value="KYN19554.1"/>
    <property type="molecule type" value="Genomic_DNA"/>
</dbReference>
<organism evidence="1 2">
    <name type="scientific">Trachymyrmex cornetzi</name>
    <dbReference type="NCBI Taxonomy" id="471704"/>
    <lineage>
        <taxon>Eukaryota</taxon>
        <taxon>Metazoa</taxon>
        <taxon>Ecdysozoa</taxon>
        <taxon>Arthropoda</taxon>
        <taxon>Hexapoda</taxon>
        <taxon>Insecta</taxon>
        <taxon>Pterygota</taxon>
        <taxon>Neoptera</taxon>
        <taxon>Endopterygota</taxon>
        <taxon>Hymenoptera</taxon>
        <taxon>Apocrita</taxon>
        <taxon>Aculeata</taxon>
        <taxon>Formicoidea</taxon>
        <taxon>Formicidae</taxon>
        <taxon>Myrmicinae</taxon>
        <taxon>Trachymyrmex</taxon>
    </lineage>
</organism>
<proteinExistence type="predicted"/>
<evidence type="ECO:0000313" key="2">
    <source>
        <dbReference type="Proteomes" id="UP000078492"/>
    </source>
</evidence>